<gene>
    <name evidence="1" type="ORF">SAMN05660862_2097</name>
</gene>
<reference evidence="1 2" key="1">
    <citation type="submission" date="2017-04" db="EMBL/GenBank/DDBJ databases">
        <authorList>
            <person name="Afonso C.L."/>
            <person name="Miller P.J."/>
            <person name="Scott M.A."/>
            <person name="Spackman E."/>
            <person name="Goraichik I."/>
            <person name="Dimitrov K.M."/>
            <person name="Suarez D.L."/>
            <person name="Swayne D.E."/>
        </authorList>
    </citation>
    <scope>NUCLEOTIDE SEQUENCE [LARGE SCALE GENOMIC DNA]</scope>
    <source>
        <strain evidence="1 2">DSM 22418</strain>
    </source>
</reference>
<protein>
    <submittedName>
        <fullName evidence="1">Uncharacterized protein</fullName>
    </submittedName>
</protein>
<dbReference type="AlphaFoldDB" id="A0A1X7JRI0"/>
<organism evidence="1 2">
    <name type="scientific">Sphingobacterium psychroaquaticum</name>
    <dbReference type="NCBI Taxonomy" id="561061"/>
    <lineage>
        <taxon>Bacteria</taxon>
        <taxon>Pseudomonadati</taxon>
        <taxon>Bacteroidota</taxon>
        <taxon>Sphingobacteriia</taxon>
        <taxon>Sphingobacteriales</taxon>
        <taxon>Sphingobacteriaceae</taxon>
        <taxon>Sphingobacterium</taxon>
    </lineage>
</organism>
<name>A0A1X7JRI0_9SPHI</name>
<proteinExistence type="predicted"/>
<dbReference type="OrthoDB" id="1036397at2"/>
<dbReference type="EMBL" id="FXAU01000003">
    <property type="protein sequence ID" value="SMG30865.1"/>
    <property type="molecule type" value="Genomic_DNA"/>
</dbReference>
<dbReference type="Proteomes" id="UP000192980">
    <property type="component" value="Unassembled WGS sequence"/>
</dbReference>
<evidence type="ECO:0000313" key="2">
    <source>
        <dbReference type="Proteomes" id="UP000192980"/>
    </source>
</evidence>
<accession>A0A1X7JRI0</accession>
<keyword evidence="2" id="KW-1185">Reference proteome</keyword>
<dbReference type="STRING" id="561061.SAMN05660862_2097"/>
<evidence type="ECO:0000313" key="1">
    <source>
        <dbReference type="EMBL" id="SMG30865.1"/>
    </source>
</evidence>
<sequence length="80" mass="9080">MFVSIFKTTASNKKDKLSIFEVLRNLGVRLSVTLDLSDEDRVLRVESKKNITGTIIEALNSNKFYCEELGTFLYGYPVKA</sequence>
<dbReference type="RefSeq" id="WP_085472830.1">
    <property type="nucleotide sequence ID" value="NZ_CP038029.1"/>
</dbReference>